<proteinExistence type="predicted"/>
<comment type="caution">
    <text evidence="1">The sequence shown here is derived from an EMBL/GenBank/DDBJ whole genome shotgun (WGS) entry which is preliminary data.</text>
</comment>
<dbReference type="EMBL" id="LAZR01035404">
    <property type="protein sequence ID" value="KKL27596.1"/>
    <property type="molecule type" value="Genomic_DNA"/>
</dbReference>
<protein>
    <submittedName>
        <fullName evidence="1">Uncharacterized protein</fullName>
    </submittedName>
</protein>
<reference evidence="1" key="1">
    <citation type="journal article" date="2015" name="Nature">
        <title>Complex archaea that bridge the gap between prokaryotes and eukaryotes.</title>
        <authorList>
            <person name="Spang A."/>
            <person name="Saw J.H."/>
            <person name="Jorgensen S.L."/>
            <person name="Zaremba-Niedzwiedzka K."/>
            <person name="Martijn J."/>
            <person name="Lind A.E."/>
            <person name="van Eijk R."/>
            <person name="Schleper C."/>
            <person name="Guy L."/>
            <person name="Ettema T.J."/>
        </authorList>
    </citation>
    <scope>NUCLEOTIDE SEQUENCE</scope>
</reference>
<dbReference type="AlphaFoldDB" id="A0A0F9ECJ1"/>
<gene>
    <name evidence="1" type="ORF">LCGC14_2383570</name>
</gene>
<name>A0A0F9ECJ1_9ZZZZ</name>
<evidence type="ECO:0000313" key="1">
    <source>
        <dbReference type="EMBL" id="KKL27596.1"/>
    </source>
</evidence>
<accession>A0A0F9ECJ1</accession>
<organism evidence="1">
    <name type="scientific">marine sediment metagenome</name>
    <dbReference type="NCBI Taxonomy" id="412755"/>
    <lineage>
        <taxon>unclassified sequences</taxon>
        <taxon>metagenomes</taxon>
        <taxon>ecological metagenomes</taxon>
    </lineage>
</organism>
<sequence length="137" mass="14999">MQALVNMSLTTPAIFALVEDRVFSNEIPAAVIAKANTKHPPKMLVIRQGGGGAKADRLPVVNRVIICNCYGETDYDADLVRMAVEQRYTFLEREIFDGVLIHHINPTGGPLPNVEPDLVWPIVSQSYTTLAGLLEVA</sequence>